<keyword evidence="5 6" id="KW-0234">DNA repair</keyword>
<accession>A0ABU1TAR7</accession>
<keyword evidence="8" id="KW-1185">Reference proteome</keyword>
<dbReference type="Gene3D" id="3.40.960.10">
    <property type="entry name" value="VSR Endonuclease"/>
    <property type="match status" value="1"/>
</dbReference>
<dbReference type="RefSeq" id="WP_310094463.1">
    <property type="nucleotide sequence ID" value="NZ_JAVDUU010000002.1"/>
</dbReference>
<keyword evidence="1 6" id="KW-0540">Nuclease</keyword>
<dbReference type="GO" id="GO:0016787">
    <property type="term" value="F:hydrolase activity"/>
    <property type="evidence" value="ECO:0007669"/>
    <property type="project" value="UniProtKB-KW"/>
</dbReference>
<evidence type="ECO:0000256" key="4">
    <source>
        <dbReference type="ARBA" id="ARBA00022801"/>
    </source>
</evidence>
<organism evidence="7 8">
    <name type="scientific">Mucilaginibacter pocheonensis</name>
    <dbReference type="NCBI Taxonomy" id="398050"/>
    <lineage>
        <taxon>Bacteria</taxon>
        <taxon>Pseudomonadati</taxon>
        <taxon>Bacteroidota</taxon>
        <taxon>Sphingobacteriia</taxon>
        <taxon>Sphingobacteriales</taxon>
        <taxon>Sphingobacteriaceae</taxon>
        <taxon>Mucilaginibacter</taxon>
    </lineage>
</organism>
<sequence>MADTVSSKRRSEIMSNIKGKHTKPEMIVREFLHSKGFRYRIHDKKLPGTPDIKLTKYKTVIFVNGCFWHGHENCRIYVMPKTNVDFWNGKIEKNIGRDKIIINNFEELGWNVIVLWECALKKTKRNETLNSVVEKIISFGQKT</sequence>
<dbReference type="PIRSF" id="PIRSF018267">
    <property type="entry name" value="VSR_endonuc"/>
    <property type="match status" value="1"/>
</dbReference>
<dbReference type="SUPFAM" id="SSF52980">
    <property type="entry name" value="Restriction endonuclease-like"/>
    <property type="match status" value="1"/>
</dbReference>
<reference evidence="7 8" key="1">
    <citation type="submission" date="2023-07" db="EMBL/GenBank/DDBJ databases">
        <title>Sorghum-associated microbial communities from plants grown in Nebraska, USA.</title>
        <authorList>
            <person name="Schachtman D."/>
        </authorList>
    </citation>
    <scope>NUCLEOTIDE SEQUENCE [LARGE SCALE GENOMIC DNA]</scope>
    <source>
        <strain evidence="7 8">3262</strain>
    </source>
</reference>
<comment type="caution">
    <text evidence="7">The sequence shown here is derived from an EMBL/GenBank/DDBJ whole genome shotgun (WGS) entry which is preliminary data.</text>
</comment>
<gene>
    <name evidence="7" type="ORF">J2W55_001782</name>
</gene>
<evidence type="ECO:0000256" key="5">
    <source>
        <dbReference type="ARBA" id="ARBA00023204"/>
    </source>
</evidence>
<evidence type="ECO:0000256" key="6">
    <source>
        <dbReference type="PIRNR" id="PIRNR018267"/>
    </source>
</evidence>
<keyword evidence="3 6" id="KW-0227">DNA damage</keyword>
<dbReference type="EMBL" id="JAVDUU010000002">
    <property type="protein sequence ID" value="MDR6941940.1"/>
    <property type="molecule type" value="Genomic_DNA"/>
</dbReference>
<evidence type="ECO:0000256" key="1">
    <source>
        <dbReference type="ARBA" id="ARBA00022722"/>
    </source>
</evidence>
<dbReference type="Proteomes" id="UP001247620">
    <property type="component" value="Unassembled WGS sequence"/>
</dbReference>
<evidence type="ECO:0000313" key="7">
    <source>
        <dbReference type="EMBL" id="MDR6941940.1"/>
    </source>
</evidence>
<dbReference type="InterPro" id="IPR004603">
    <property type="entry name" value="DNA_mismatch_endonuc_vsr"/>
</dbReference>
<dbReference type="Pfam" id="PF03852">
    <property type="entry name" value="Vsr"/>
    <property type="match status" value="1"/>
</dbReference>
<dbReference type="EC" id="3.1.-.-" evidence="6"/>
<evidence type="ECO:0000256" key="3">
    <source>
        <dbReference type="ARBA" id="ARBA00022763"/>
    </source>
</evidence>
<protein>
    <recommendedName>
        <fullName evidence="6">Very short patch repair endonuclease</fullName>
        <ecNumber evidence="6">3.1.-.-</ecNumber>
    </recommendedName>
</protein>
<dbReference type="InterPro" id="IPR011335">
    <property type="entry name" value="Restrct_endonuc-II-like"/>
</dbReference>
<dbReference type="NCBIfam" id="TIGR00632">
    <property type="entry name" value="vsr"/>
    <property type="match status" value="1"/>
</dbReference>
<keyword evidence="2 6" id="KW-0255">Endonuclease</keyword>
<name>A0ABU1TAR7_9SPHI</name>
<proteinExistence type="inferred from homology"/>
<comment type="function">
    <text evidence="6">May nick specific sequences that contain T:G mispairs resulting from m5C-deamination.</text>
</comment>
<evidence type="ECO:0000313" key="8">
    <source>
        <dbReference type="Proteomes" id="UP001247620"/>
    </source>
</evidence>
<evidence type="ECO:0000256" key="2">
    <source>
        <dbReference type="ARBA" id="ARBA00022759"/>
    </source>
</evidence>
<keyword evidence="4 6" id="KW-0378">Hydrolase</keyword>
<comment type="similarity">
    <text evidence="6">Belongs to the vsr family.</text>
</comment>
<dbReference type="GO" id="GO:0004519">
    <property type="term" value="F:endonuclease activity"/>
    <property type="evidence" value="ECO:0007669"/>
    <property type="project" value="UniProtKB-KW"/>
</dbReference>
<dbReference type="CDD" id="cd00221">
    <property type="entry name" value="Vsr"/>
    <property type="match status" value="1"/>
</dbReference>